<accession>A0ABW7ZD77</accession>
<dbReference type="InterPro" id="IPR036396">
    <property type="entry name" value="Cyt_P450_sf"/>
</dbReference>
<dbReference type="InterPro" id="IPR017972">
    <property type="entry name" value="Cyt_P450_CS"/>
</dbReference>
<evidence type="ECO:0000256" key="3">
    <source>
        <dbReference type="RuleBase" id="RU000461"/>
    </source>
</evidence>
<reference evidence="5 6" key="1">
    <citation type="submission" date="2024-10" db="EMBL/GenBank/DDBJ databases">
        <title>The Natural Products Discovery Center: Release of the First 8490 Sequenced Strains for Exploring Actinobacteria Biosynthetic Diversity.</title>
        <authorList>
            <person name="Kalkreuter E."/>
            <person name="Kautsar S.A."/>
            <person name="Yang D."/>
            <person name="Bader C.D."/>
            <person name="Teijaro C.N."/>
            <person name="Fluegel L."/>
            <person name="Davis C.M."/>
            <person name="Simpson J.R."/>
            <person name="Lauterbach L."/>
            <person name="Steele A.D."/>
            <person name="Gui C."/>
            <person name="Meng S."/>
            <person name="Li G."/>
            <person name="Viehrig K."/>
            <person name="Ye F."/>
            <person name="Su P."/>
            <person name="Kiefer A.F."/>
            <person name="Nichols A."/>
            <person name="Cepeda A.J."/>
            <person name="Yan W."/>
            <person name="Fan B."/>
            <person name="Jiang Y."/>
            <person name="Adhikari A."/>
            <person name="Zheng C.-J."/>
            <person name="Schuster L."/>
            <person name="Cowan T.M."/>
            <person name="Smanski M.J."/>
            <person name="Chevrette M.G."/>
            <person name="De Carvalho L.P.S."/>
            <person name="Shen B."/>
        </authorList>
    </citation>
    <scope>NUCLEOTIDE SEQUENCE [LARGE SCALE GENOMIC DNA]</scope>
    <source>
        <strain evidence="5 6">NPDC050545</strain>
    </source>
</reference>
<protein>
    <submittedName>
        <fullName evidence="5">Cytochrome P450</fullName>
    </submittedName>
</protein>
<dbReference type="PANTHER" id="PTHR24305">
    <property type="entry name" value="CYTOCHROME P450"/>
    <property type="match status" value="1"/>
</dbReference>
<dbReference type="PROSITE" id="PS00086">
    <property type="entry name" value="CYTOCHROME_P450"/>
    <property type="match status" value="1"/>
</dbReference>
<sequence length="478" mass="51658">MAKDTAATRAPASESLPGPADPLFLRQAGAGYHLLRDPLRYLPAVRRRYGPVSGLPARRPRIVFVLGAEEARDVLTDAAFTVDSFRHLRMPPGSPMRLLTSGLLGLNGPMHRRHRQAMRGAFSPRQVGRHAGTILRVTDEVLTGWPAKGVVDLHGELAALVTRASMATMAGLDTRQDAERLHGLMVRLGAAAGHPLTALLPVAAPGTPYRRMHALAGEAEKVLRGIVARRRAGGGADLLSKLVRPPEPGEGEERLGDDELIAEAYTILCQDSVASSLFWTLVLLDRHRPWWHAVHQEVLAVVGHEPPTPELVERMPVLDQVIKESQRLLPPAGFVVRFAGEGAAAGGFPVRPGAMTVISSYVAHRDARVFPDPHRFLPERWTGEPAPGYFPFGFGPHSCIGRALALLEMKLVLTRIMQLCPVVLEPGARVDPVVRISLVPGRPVRARVLAAGADEVPAPGPVAGELTRMVRISGERTS</sequence>
<keyword evidence="3" id="KW-0503">Monooxygenase</keyword>
<feature type="region of interest" description="Disordered" evidence="4">
    <location>
        <begin position="1"/>
        <end position="21"/>
    </location>
</feature>
<keyword evidence="6" id="KW-1185">Reference proteome</keyword>
<dbReference type="PANTHER" id="PTHR24305:SF166">
    <property type="entry name" value="CYTOCHROME P450 12A4, MITOCHONDRIAL-RELATED"/>
    <property type="match status" value="1"/>
</dbReference>
<proteinExistence type="inferred from homology"/>
<dbReference type="Gene3D" id="1.10.630.10">
    <property type="entry name" value="Cytochrome P450"/>
    <property type="match status" value="1"/>
</dbReference>
<dbReference type="InterPro" id="IPR002397">
    <property type="entry name" value="Cyt_P450_B"/>
</dbReference>
<dbReference type="InterPro" id="IPR050121">
    <property type="entry name" value="Cytochrome_P450_monoxygenase"/>
</dbReference>
<evidence type="ECO:0000313" key="6">
    <source>
        <dbReference type="Proteomes" id="UP001612741"/>
    </source>
</evidence>
<comment type="cofactor">
    <cofactor evidence="1">
        <name>heme</name>
        <dbReference type="ChEBI" id="CHEBI:30413"/>
    </cofactor>
</comment>
<keyword evidence="3" id="KW-0349">Heme</keyword>
<evidence type="ECO:0000256" key="4">
    <source>
        <dbReference type="SAM" id="MobiDB-lite"/>
    </source>
</evidence>
<comment type="caution">
    <text evidence="5">The sequence shown here is derived from an EMBL/GenBank/DDBJ whole genome shotgun (WGS) entry which is preliminary data.</text>
</comment>
<evidence type="ECO:0000313" key="5">
    <source>
        <dbReference type="EMBL" id="MFI6504844.1"/>
    </source>
</evidence>
<comment type="similarity">
    <text evidence="2 3">Belongs to the cytochrome P450 family.</text>
</comment>
<dbReference type="Proteomes" id="UP001612741">
    <property type="component" value="Unassembled WGS sequence"/>
</dbReference>
<organism evidence="5 6">
    <name type="scientific">Nonomuraea typhae</name>
    <dbReference type="NCBI Taxonomy" id="2603600"/>
    <lineage>
        <taxon>Bacteria</taxon>
        <taxon>Bacillati</taxon>
        <taxon>Actinomycetota</taxon>
        <taxon>Actinomycetes</taxon>
        <taxon>Streptosporangiales</taxon>
        <taxon>Streptosporangiaceae</taxon>
        <taxon>Nonomuraea</taxon>
    </lineage>
</organism>
<gene>
    <name evidence="5" type="ORF">ACIBG2_46190</name>
</gene>
<dbReference type="EMBL" id="JBITGY010000016">
    <property type="protein sequence ID" value="MFI6504844.1"/>
    <property type="molecule type" value="Genomic_DNA"/>
</dbReference>
<dbReference type="SUPFAM" id="SSF48264">
    <property type="entry name" value="Cytochrome P450"/>
    <property type="match status" value="1"/>
</dbReference>
<evidence type="ECO:0000256" key="2">
    <source>
        <dbReference type="ARBA" id="ARBA00010617"/>
    </source>
</evidence>
<dbReference type="InterPro" id="IPR001128">
    <property type="entry name" value="Cyt_P450"/>
</dbReference>
<dbReference type="PRINTS" id="PR00359">
    <property type="entry name" value="BP450"/>
</dbReference>
<keyword evidence="3" id="KW-0560">Oxidoreductase</keyword>
<dbReference type="RefSeq" id="WP_397090765.1">
    <property type="nucleotide sequence ID" value="NZ_JBITGY010000016.1"/>
</dbReference>
<dbReference type="Pfam" id="PF00067">
    <property type="entry name" value="p450"/>
    <property type="match status" value="1"/>
</dbReference>
<name>A0ABW7ZD77_9ACTN</name>
<keyword evidence="3" id="KW-0408">Iron</keyword>
<evidence type="ECO:0000256" key="1">
    <source>
        <dbReference type="ARBA" id="ARBA00001971"/>
    </source>
</evidence>
<keyword evidence="3" id="KW-0479">Metal-binding</keyword>
<dbReference type="PRINTS" id="PR00385">
    <property type="entry name" value="P450"/>
</dbReference>